<keyword evidence="1" id="KW-1133">Transmembrane helix</keyword>
<dbReference type="PANTHER" id="PTHR40278">
    <property type="entry name" value="DNA UTILIZATION PROTEIN HOFN"/>
    <property type="match status" value="1"/>
</dbReference>
<name>A0ABS7WX19_9GAMM</name>
<feature type="transmembrane region" description="Helical" evidence="1">
    <location>
        <begin position="21"/>
        <end position="44"/>
    </location>
</feature>
<sequence>MSIEINLLAWREARRERRNRRFLAILGLIMLLAVAGAWGVATLYQQRLDSQQRRNDYIQTQAHRLDQDISTLSDFRKTRERMLTQIDLIRQLQFSRPQTVRVFNQLAGTLQDGIYYTRLEREGDRLRLNGKARANRQVSAQMRALEASPVFGVPTLAEVQADEDGWRAFSLSVAERLVDKRPASRGAGKQEASP</sequence>
<evidence type="ECO:0000313" key="2">
    <source>
        <dbReference type="EMBL" id="MBZ9566436.1"/>
    </source>
</evidence>
<reference evidence="2 3" key="1">
    <citation type="submission" date="2021-05" db="EMBL/GenBank/DDBJ databases">
        <title>Petroleum and Energy Research Collection (APPE): ex situ preservation of microbial diversity associated with the oil industry and exploitation of its biotechnological potential.</title>
        <authorList>
            <person name="Paixao C.T.M."/>
            <person name="Gomes M.B."/>
            <person name="Oliveira V.M."/>
        </authorList>
    </citation>
    <scope>NUCLEOTIDE SEQUENCE [LARGE SCALE GENOMIC DNA]</scope>
    <source>
        <strain evidence="2 3">LIT2</strain>
    </source>
</reference>
<organism evidence="2 3">
    <name type="scientific">Modicisalibacter tunisiensis</name>
    <dbReference type="NCBI Taxonomy" id="390637"/>
    <lineage>
        <taxon>Bacteria</taxon>
        <taxon>Pseudomonadati</taxon>
        <taxon>Pseudomonadota</taxon>
        <taxon>Gammaproteobacteria</taxon>
        <taxon>Oceanospirillales</taxon>
        <taxon>Halomonadaceae</taxon>
        <taxon>Modicisalibacter</taxon>
    </lineage>
</organism>
<dbReference type="EMBL" id="JAGXFD010000001">
    <property type="protein sequence ID" value="MBZ9566436.1"/>
    <property type="molecule type" value="Genomic_DNA"/>
</dbReference>
<dbReference type="Proteomes" id="UP001319883">
    <property type="component" value="Unassembled WGS sequence"/>
</dbReference>
<protein>
    <submittedName>
        <fullName evidence="2">PilN domain-containing protein</fullName>
    </submittedName>
</protein>
<evidence type="ECO:0000313" key="3">
    <source>
        <dbReference type="Proteomes" id="UP001319883"/>
    </source>
</evidence>
<dbReference type="InterPro" id="IPR052534">
    <property type="entry name" value="Extracell_DNA_Util/SecSys_Comp"/>
</dbReference>
<dbReference type="PANTHER" id="PTHR40278:SF2">
    <property type="entry name" value="TYPE IV PILUS INNER MEMBRANE COMPONENT PILN"/>
    <property type="match status" value="1"/>
</dbReference>
<comment type="caution">
    <text evidence="2">The sequence shown here is derived from an EMBL/GenBank/DDBJ whole genome shotgun (WGS) entry which is preliminary data.</text>
</comment>
<keyword evidence="1" id="KW-0812">Transmembrane</keyword>
<evidence type="ECO:0000256" key="1">
    <source>
        <dbReference type="SAM" id="Phobius"/>
    </source>
</evidence>
<proteinExistence type="predicted"/>
<dbReference type="InterPro" id="IPR007813">
    <property type="entry name" value="PilN"/>
</dbReference>
<keyword evidence="1" id="KW-0472">Membrane</keyword>
<keyword evidence="3" id="KW-1185">Reference proteome</keyword>
<dbReference type="RefSeq" id="WP_224420133.1">
    <property type="nucleotide sequence ID" value="NZ_JAGXFD010000001.1"/>
</dbReference>
<dbReference type="Pfam" id="PF05137">
    <property type="entry name" value="PilN"/>
    <property type="match status" value="1"/>
</dbReference>
<gene>
    <name evidence="2" type="ORF">KGQ91_01850</name>
</gene>
<accession>A0ABS7WX19</accession>